<evidence type="ECO:0000313" key="2">
    <source>
        <dbReference type="Proteomes" id="UP000322667"/>
    </source>
</evidence>
<gene>
    <name evidence="1" type="ORF">ES332_A10G091900v1</name>
</gene>
<dbReference type="AlphaFoldDB" id="A0A5D2NNK9"/>
<protein>
    <submittedName>
        <fullName evidence="1">Uncharacterized protein</fullName>
    </submittedName>
</protein>
<reference evidence="1 2" key="1">
    <citation type="submission" date="2019-07" db="EMBL/GenBank/DDBJ databases">
        <title>WGS assembly of Gossypium tomentosum.</title>
        <authorList>
            <person name="Chen Z.J."/>
            <person name="Sreedasyam A."/>
            <person name="Ando A."/>
            <person name="Song Q."/>
            <person name="De L."/>
            <person name="Hulse-Kemp A."/>
            <person name="Ding M."/>
            <person name="Ye W."/>
            <person name="Kirkbride R."/>
            <person name="Jenkins J."/>
            <person name="Plott C."/>
            <person name="Lovell J."/>
            <person name="Lin Y.-M."/>
            <person name="Vaughn R."/>
            <person name="Liu B."/>
            <person name="Li W."/>
            <person name="Simpson S."/>
            <person name="Scheffler B."/>
            <person name="Saski C."/>
            <person name="Grover C."/>
            <person name="Hu G."/>
            <person name="Conover J."/>
            <person name="Carlson J."/>
            <person name="Shu S."/>
            <person name="Boston L."/>
            <person name="Williams M."/>
            <person name="Peterson D."/>
            <person name="Mcgee K."/>
            <person name="Jones D."/>
            <person name="Wendel J."/>
            <person name="Stelly D."/>
            <person name="Grimwood J."/>
            <person name="Schmutz J."/>
        </authorList>
    </citation>
    <scope>NUCLEOTIDE SEQUENCE [LARGE SCALE GENOMIC DNA]</scope>
    <source>
        <strain evidence="1">7179.01</strain>
    </source>
</reference>
<dbReference type="Proteomes" id="UP000322667">
    <property type="component" value="Chromosome A10"/>
</dbReference>
<accession>A0A5D2NNK9</accession>
<dbReference type="EMBL" id="CM017619">
    <property type="protein sequence ID" value="TYI05492.1"/>
    <property type="molecule type" value="Genomic_DNA"/>
</dbReference>
<proteinExistence type="predicted"/>
<sequence>MVISFNLLSQPVIAIFVLHPTDSYHLMSLFSMDGNIPWTVTIRYTYLYEGFWRVVRSLCI</sequence>
<evidence type="ECO:0000313" key="1">
    <source>
        <dbReference type="EMBL" id="TYI05492.1"/>
    </source>
</evidence>
<name>A0A5D2NNK9_GOSTO</name>
<keyword evidence="2" id="KW-1185">Reference proteome</keyword>
<organism evidence="1 2">
    <name type="scientific">Gossypium tomentosum</name>
    <name type="common">Hawaiian cotton</name>
    <name type="synonym">Gossypium sandvicense</name>
    <dbReference type="NCBI Taxonomy" id="34277"/>
    <lineage>
        <taxon>Eukaryota</taxon>
        <taxon>Viridiplantae</taxon>
        <taxon>Streptophyta</taxon>
        <taxon>Embryophyta</taxon>
        <taxon>Tracheophyta</taxon>
        <taxon>Spermatophyta</taxon>
        <taxon>Magnoliopsida</taxon>
        <taxon>eudicotyledons</taxon>
        <taxon>Gunneridae</taxon>
        <taxon>Pentapetalae</taxon>
        <taxon>rosids</taxon>
        <taxon>malvids</taxon>
        <taxon>Malvales</taxon>
        <taxon>Malvaceae</taxon>
        <taxon>Malvoideae</taxon>
        <taxon>Gossypium</taxon>
    </lineage>
</organism>